<feature type="region of interest" description="Disordered" evidence="1">
    <location>
        <begin position="220"/>
        <end position="371"/>
    </location>
</feature>
<evidence type="ECO:0000313" key="2">
    <source>
        <dbReference type="EMBL" id="GEX69442.1"/>
    </source>
</evidence>
<name>A0A699H9J6_TANCI</name>
<evidence type="ECO:0000256" key="1">
    <source>
        <dbReference type="SAM" id="MobiDB-lite"/>
    </source>
</evidence>
<accession>A0A699H9J6</accession>
<protein>
    <submittedName>
        <fullName evidence="2">Uncharacterized protein</fullName>
    </submittedName>
</protein>
<feature type="region of interest" description="Disordered" evidence="1">
    <location>
        <begin position="153"/>
        <end position="191"/>
    </location>
</feature>
<proteinExistence type="predicted"/>
<feature type="compositionally biased region" description="Basic and acidic residues" evidence="1">
    <location>
        <begin position="328"/>
        <end position="338"/>
    </location>
</feature>
<organism evidence="2">
    <name type="scientific">Tanacetum cinerariifolium</name>
    <name type="common">Dalmatian daisy</name>
    <name type="synonym">Chrysanthemum cinerariifolium</name>
    <dbReference type="NCBI Taxonomy" id="118510"/>
    <lineage>
        <taxon>Eukaryota</taxon>
        <taxon>Viridiplantae</taxon>
        <taxon>Streptophyta</taxon>
        <taxon>Embryophyta</taxon>
        <taxon>Tracheophyta</taxon>
        <taxon>Spermatophyta</taxon>
        <taxon>Magnoliopsida</taxon>
        <taxon>eudicotyledons</taxon>
        <taxon>Gunneridae</taxon>
        <taxon>Pentapetalae</taxon>
        <taxon>asterids</taxon>
        <taxon>campanulids</taxon>
        <taxon>Asterales</taxon>
        <taxon>Asteraceae</taxon>
        <taxon>Asteroideae</taxon>
        <taxon>Anthemideae</taxon>
        <taxon>Anthemidinae</taxon>
        <taxon>Tanacetum</taxon>
    </lineage>
</organism>
<dbReference type="EMBL" id="BKCJ010124071">
    <property type="protein sequence ID" value="GEX69442.1"/>
    <property type="molecule type" value="Genomic_DNA"/>
</dbReference>
<gene>
    <name evidence="2" type="ORF">Tci_341417</name>
</gene>
<feature type="non-terminal residue" evidence="2">
    <location>
        <position position="1"/>
    </location>
</feature>
<feature type="compositionally biased region" description="Basic residues" evidence="1">
    <location>
        <begin position="173"/>
        <end position="185"/>
    </location>
</feature>
<feature type="compositionally biased region" description="Acidic residues" evidence="1">
    <location>
        <begin position="282"/>
        <end position="314"/>
    </location>
</feature>
<reference evidence="2" key="1">
    <citation type="journal article" date="2019" name="Sci. Rep.">
        <title>Draft genome of Tanacetum cinerariifolium, the natural source of mosquito coil.</title>
        <authorList>
            <person name="Yamashiro T."/>
            <person name="Shiraishi A."/>
            <person name="Satake H."/>
            <person name="Nakayama K."/>
        </authorList>
    </citation>
    <scope>NUCLEOTIDE SEQUENCE</scope>
</reference>
<dbReference type="AlphaFoldDB" id="A0A699H9J6"/>
<comment type="caution">
    <text evidence="2">The sequence shown here is derived from an EMBL/GenBank/DDBJ whole genome shotgun (WGS) entry which is preliminary data.</text>
</comment>
<sequence>GRDFDALLSEEDTVYLLRELGHTGVINSLNDVVVDQMHQSWRTFTALINQGLSRKTNGLDKLRLSKAQILWGTYYQKNVDYVELLWEDFIYQIDNKVYKKQEKMYYSGFTKIYGAILPGCLTSLEMKESKAYKTFLGYATGAVPPKIARNFKKASPSKNDSNLVPINEEPVTKGKRVKRSVKKSSTKPTTGIVIRKPPVETKSKRKEKVDVTHGKGIDMLSKVAMTKEAQMKEVRKKSLRDENKTHPSGSGTVAKNPPRVEKITPIVTSEGTCNKPGVPDVTENDSTENESDESDSESDQQEYEEVKDDDEEEDQIVHTLSNSDDEKDANLESKNDDKSEGDEDRGMDDTTNQFNDDVQDKKADVEMTDAL</sequence>